<keyword evidence="5" id="KW-1133">Transmembrane helix</keyword>
<dbReference type="SUPFAM" id="SSF57424">
    <property type="entry name" value="LDL receptor-like module"/>
    <property type="match status" value="1"/>
</dbReference>
<evidence type="ECO:0000256" key="2">
    <source>
        <dbReference type="ARBA" id="ARBA00004308"/>
    </source>
</evidence>
<evidence type="ECO:0000256" key="7">
    <source>
        <dbReference type="ARBA" id="ARBA00023157"/>
    </source>
</evidence>
<dbReference type="OrthoDB" id="9990982at2759"/>
<proteinExistence type="predicted"/>
<dbReference type="AlphaFoldDB" id="A0A815MPZ8"/>
<evidence type="ECO:0000313" key="11">
    <source>
        <dbReference type="Proteomes" id="UP000663829"/>
    </source>
</evidence>
<dbReference type="PANTHER" id="PTHR24270">
    <property type="entry name" value="LOW-DENSITY LIPOPROTEIN RECEPTOR-RELATED"/>
    <property type="match status" value="1"/>
</dbReference>
<dbReference type="EMBL" id="CAJNOQ010018341">
    <property type="protein sequence ID" value="CAF1426246.1"/>
    <property type="molecule type" value="Genomic_DNA"/>
</dbReference>
<dbReference type="Proteomes" id="UP000681722">
    <property type="component" value="Unassembled WGS sequence"/>
</dbReference>
<feature type="disulfide bond" evidence="8">
    <location>
        <begin position="145"/>
        <end position="160"/>
    </location>
</feature>
<gene>
    <name evidence="9" type="ORF">GPM918_LOCUS33851</name>
    <name evidence="10" type="ORF">SRO942_LOCUS34543</name>
</gene>
<evidence type="ECO:0000256" key="6">
    <source>
        <dbReference type="ARBA" id="ARBA00023136"/>
    </source>
</evidence>
<dbReference type="GO" id="GO:0005886">
    <property type="term" value="C:plasma membrane"/>
    <property type="evidence" value="ECO:0007669"/>
    <property type="project" value="TreeGrafter"/>
</dbReference>
<dbReference type="Proteomes" id="UP000663829">
    <property type="component" value="Unassembled WGS sequence"/>
</dbReference>
<dbReference type="PROSITE" id="PS50068">
    <property type="entry name" value="LDLRA_2"/>
    <property type="match status" value="2"/>
</dbReference>
<dbReference type="InterPro" id="IPR050685">
    <property type="entry name" value="LDLR"/>
</dbReference>
<sequence>MTRYTQCNNKWNCLNGEDELNCPHSLGYKIRNNIANCSHNEHYCVKLNQTQLFCLPLEKVGDGRIDYLGAIDERTNYCSHITNLLSFKCLDSDECIIPRLICDGHKCCPLADDEHVCSGQYPSRDCQRGEFVCKNKTCINRSLRCDLKFDCLEGEDEWFCDLTEKRLIKIPSFDDFN</sequence>
<dbReference type="InterPro" id="IPR023415">
    <property type="entry name" value="LDLR_class-A_CS"/>
</dbReference>
<dbReference type="Pfam" id="PF00057">
    <property type="entry name" value="Ldl_recept_a"/>
    <property type="match status" value="1"/>
</dbReference>
<comment type="caution">
    <text evidence="9">The sequence shown here is derived from an EMBL/GenBank/DDBJ whole genome shotgun (WGS) entry which is preliminary data.</text>
</comment>
<protein>
    <submittedName>
        <fullName evidence="9">Uncharacterized protein</fullName>
    </submittedName>
</protein>
<keyword evidence="11" id="KW-1185">Reference proteome</keyword>
<evidence type="ECO:0000313" key="10">
    <source>
        <dbReference type="EMBL" id="CAF4306725.1"/>
    </source>
</evidence>
<evidence type="ECO:0000256" key="8">
    <source>
        <dbReference type="PROSITE-ProRule" id="PRU00124"/>
    </source>
</evidence>
<organism evidence="9 11">
    <name type="scientific">Didymodactylos carnosus</name>
    <dbReference type="NCBI Taxonomy" id="1234261"/>
    <lineage>
        <taxon>Eukaryota</taxon>
        <taxon>Metazoa</taxon>
        <taxon>Spiralia</taxon>
        <taxon>Gnathifera</taxon>
        <taxon>Rotifera</taxon>
        <taxon>Eurotatoria</taxon>
        <taxon>Bdelloidea</taxon>
        <taxon>Philodinida</taxon>
        <taxon>Philodinidae</taxon>
        <taxon>Didymodactylos</taxon>
    </lineage>
</organism>
<feature type="disulfide bond" evidence="8">
    <location>
        <begin position="102"/>
        <end position="117"/>
    </location>
</feature>
<accession>A0A815MPZ8</accession>
<dbReference type="EMBL" id="CAJOBC010083772">
    <property type="protein sequence ID" value="CAF4306725.1"/>
    <property type="molecule type" value="Genomic_DNA"/>
</dbReference>
<comment type="caution">
    <text evidence="8">Lacks conserved residue(s) required for the propagation of feature annotation.</text>
</comment>
<dbReference type="SMART" id="SM00192">
    <property type="entry name" value="LDLa"/>
    <property type="match status" value="3"/>
</dbReference>
<dbReference type="Gene3D" id="4.10.400.10">
    <property type="entry name" value="Low-density Lipoprotein Receptor"/>
    <property type="match status" value="1"/>
</dbReference>
<evidence type="ECO:0000256" key="1">
    <source>
        <dbReference type="ARBA" id="ARBA00004167"/>
    </source>
</evidence>
<keyword evidence="4" id="KW-0677">Repeat</keyword>
<feature type="disulfide bond" evidence="8">
    <location>
        <begin position="126"/>
        <end position="138"/>
    </location>
</feature>
<dbReference type="InterPro" id="IPR036055">
    <property type="entry name" value="LDL_receptor-like_sf"/>
</dbReference>
<dbReference type="PRINTS" id="PR00261">
    <property type="entry name" value="LDLRECEPTOR"/>
</dbReference>
<evidence type="ECO:0000256" key="5">
    <source>
        <dbReference type="ARBA" id="ARBA00022989"/>
    </source>
</evidence>
<keyword evidence="7 8" id="KW-1015">Disulfide bond</keyword>
<dbReference type="InterPro" id="IPR002172">
    <property type="entry name" value="LDrepeatLR_classA_rpt"/>
</dbReference>
<evidence type="ECO:0000256" key="4">
    <source>
        <dbReference type="ARBA" id="ARBA00022737"/>
    </source>
</evidence>
<reference evidence="9" key="1">
    <citation type="submission" date="2021-02" db="EMBL/GenBank/DDBJ databases">
        <authorList>
            <person name="Nowell W R."/>
        </authorList>
    </citation>
    <scope>NUCLEOTIDE SEQUENCE</scope>
</reference>
<name>A0A815MPZ8_9BILA</name>
<comment type="subcellular location">
    <subcellularLocation>
        <location evidence="2">Endomembrane system</location>
    </subcellularLocation>
    <subcellularLocation>
        <location evidence="1">Membrane</location>
        <topology evidence="1">Single-pass membrane protein</topology>
    </subcellularLocation>
</comment>
<keyword evidence="6" id="KW-0472">Membrane</keyword>
<keyword evidence="3" id="KW-0812">Transmembrane</keyword>
<dbReference type="GO" id="GO:0016192">
    <property type="term" value="P:vesicle-mediated transport"/>
    <property type="evidence" value="ECO:0007669"/>
    <property type="project" value="UniProtKB-ARBA"/>
</dbReference>
<evidence type="ECO:0000313" key="9">
    <source>
        <dbReference type="EMBL" id="CAF1426246.1"/>
    </source>
</evidence>
<dbReference type="CDD" id="cd00112">
    <property type="entry name" value="LDLa"/>
    <property type="match status" value="1"/>
</dbReference>
<feature type="disulfide bond" evidence="8">
    <location>
        <begin position="133"/>
        <end position="151"/>
    </location>
</feature>
<dbReference type="GO" id="GO:0012505">
    <property type="term" value="C:endomembrane system"/>
    <property type="evidence" value="ECO:0007669"/>
    <property type="project" value="UniProtKB-SubCell"/>
</dbReference>
<evidence type="ECO:0000256" key="3">
    <source>
        <dbReference type="ARBA" id="ARBA00022692"/>
    </source>
</evidence>
<dbReference type="PROSITE" id="PS01209">
    <property type="entry name" value="LDLRA_1"/>
    <property type="match status" value="1"/>
</dbReference>